<sequence length="672" mass="72669">MLHYLQAATPDPDPLGSYFKSGGLKQYAELADSFTEITKTIQSMDVEMTKVVKTMGLSATQGLAIKQNFSQSYQSIVDLGGKISDVVSQQEALSNVSGRNLISLQSQSEELFAAVSVTGLKAEELQKSFYDAGMEGAHIAENVTKIVQVSNQLGVNAQAVSSTVTANLDKLNRFGFTNGVEGLAKMAGKAQALRFDMNETLDLADDLMSPEKAIETAAAIQRLGGAATALNDPLKLMDLAQNDVGGLQDELGKLAKQYTYFDEKTESFQIMPGARRQLKEVADALGIDRKEFEKMALETSKLDDKMSKIKFSGLDISKEDKEQLANLAQLQTSEKTGKKEYVVNYKDTEGKMQQAELASLSREQLEAIKKQTAQDSIESGEDPQKQLVKLAKDQLGEFGRLAAAQEKLANTVGTTMGGSKAGQLILKDAADQYDGLAKRTAEAFGPNSEFGKNMNGASVTITNVTELLQTMLSGNFSKIVDELASVGSIAGKTAAEFVKKEFDTFTSGVISKSTEIDTMNANVTNATLSFASLDALKTALGIGDGYYTPVGDTIKTPSGNIEIHEKDYFLAATQLPDVLQKSVNKGLMDVLKIQGQSMNAAMMSTNTQTQPQTQPQKQEVVHTVNFKVSVDGPKNKLTDMLVEELPKNPSLMQYIVKHFDNTKTSGGMIVKK</sequence>
<gene>
    <name evidence="1" type="ORF">UFOVP117_36</name>
</gene>
<name>A0A6J5L830_9CAUD</name>
<dbReference type="EMBL" id="LR796235">
    <property type="protein sequence ID" value="CAB4129592.1"/>
    <property type="molecule type" value="Genomic_DNA"/>
</dbReference>
<evidence type="ECO:0000313" key="1">
    <source>
        <dbReference type="EMBL" id="CAB4129592.1"/>
    </source>
</evidence>
<protein>
    <recommendedName>
        <fullName evidence="2">Phage tail tape measure protein</fullName>
    </recommendedName>
</protein>
<organism evidence="1">
    <name type="scientific">uncultured Caudovirales phage</name>
    <dbReference type="NCBI Taxonomy" id="2100421"/>
    <lineage>
        <taxon>Viruses</taxon>
        <taxon>Duplodnaviria</taxon>
        <taxon>Heunggongvirae</taxon>
        <taxon>Uroviricota</taxon>
        <taxon>Caudoviricetes</taxon>
        <taxon>Peduoviridae</taxon>
        <taxon>Maltschvirus</taxon>
        <taxon>Maltschvirus maltsch</taxon>
    </lineage>
</organism>
<accession>A0A6J5L830</accession>
<evidence type="ECO:0008006" key="2">
    <source>
        <dbReference type="Google" id="ProtNLM"/>
    </source>
</evidence>
<reference evidence="1" key="1">
    <citation type="submission" date="2020-04" db="EMBL/GenBank/DDBJ databases">
        <authorList>
            <person name="Chiriac C."/>
            <person name="Salcher M."/>
            <person name="Ghai R."/>
            <person name="Kavagutti S V."/>
        </authorList>
    </citation>
    <scope>NUCLEOTIDE SEQUENCE</scope>
</reference>
<proteinExistence type="predicted"/>